<dbReference type="RefSeq" id="WP_377262796.1">
    <property type="nucleotide sequence ID" value="NZ_JBHLUH010000105.1"/>
</dbReference>
<dbReference type="Pfam" id="PF00496">
    <property type="entry name" value="SBP_bac_5"/>
    <property type="match status" value="1"/>
</dbReference>
<evidence type="ECO:0000259" key="6">
    <source>
        <dbReference type="Pfam" id="PF00496"/>
    </source>
</evidence>
<keyword evidence="8" id="KW-1185">Reference proteome</keyword>
<feature type="region of interest" description="Disordered" evidence="5">
    <location>
        <begin position="20"/>
        <end position="42"/>
    </location>
</feature>
<dbReference type="Proteomes" id="UP001589867">
    <property type="component" value="Unassembled WGS sequence"/>
</dbReference>
<organism evidence="7 8">
    <name type="scientific">Phytohabitans kaempferiae</name>
    <dbReference type="NCBI Taxonomy" id="1620943"/>
    <lineage>
        <taxon>Bacteria</taxon>
        <taxon>Bacillati</taxon>
        <taxon>Actinomycetota</taxon>
        <taxon>Actinomycetes</taxon>
        <taxon>Micromonosporales</taxon>
        <taxon>Micromonosporaceae</taxon>
    </lineage>
</organism>
<dbReference type="InterPro" id="IPR030678">
    <property type="entry name" value="Peptide/Ni-bd"/>
</dbReference>
<reference evidence="7 8" key="1">
    <citation type="submission" date="2024-09" db="EMBL/GenBank/DDBJ databases">
        <authorList>
            <person name="Sun Q."/>
            <person name="Mori K."/>
        </authorList>
    </citation>
    <scope>NUCLEOTIDE SEQUENCE [LARGE SCALE GENOMIC DNA]</scope>
    <source>
        <strain evidence="7 8">TBRC 3947</strain>
    </source>
</reference>
<dbReference type="PANTHER" id="PTHR30290">
    <property type="entry name" value="PERIPLASMIC BINDING COMPONENT OF ABC TRANSPORTER"/>
    <property type="match status" value="1"/>
</dbReference>
<dbReference type="InterPro" id="IPR000914">
    <property type="entry name" value="SBP_5_dom"/>
</dbReference>
<sequence>MLKTTGAAAAATVFAGACSGDSGGTSPSGPATTLTIGQTYGPNSLDPAKTNGALQMYVWPAYEPLVYWAPDGSLQPRLATSWKYVGTGNTRFEMTLRPGVKFSDGSPLNAEVVKANIEYAKQAGGEIVPLLAPIASVEAVDELTVGLSLSEPFPLLPTLFTQSRGSGRPISGEALRRPEKLATESFGAGPYMLDPAATVANDHYAYVPNPHYWDTASVRYEKVVVKILPNPNTALAALKTGQVDVMPGSPTTIEAAKAAGLDVRHAPVSFSGLAFADRTGDLVPALGDVRVRQAINHALDREKITKGLFGEYGAPAQQIVAPGMDGYNDTTFYNYDVARARQLMAEAGYADGFDLPVLTSANTNLMGQAIADELRQIGVRVRISNQAEAANYLKEMATGKFAAYVIGYGMNQVVLMGPNLFLPKSVQFNPRKSSDRQIEAWYQQALAVDDAARGELTKKIVARLAEQAWFAPVTYTSASVYSRSTVSDVQITAQRPSLYPLEWKPATA</sequence>
<comment type="subcellular location">
    <subcellularLocation>
        <location evidence="1">Cell envelope</location>
    </subcellularLocation>
</comment>
<accession>A0ABV6MHK5</accession>
<dbReference type="Gene3D" id="3.40.190.10">
    <property type="entry name" value="Periplasmic binding protein-like II"/>
    <property type="match status" value="1"/>
</dbReference>
<evidence type="ECO:0000313" key="7">
    <source>
        <dbReference type="EMBL" id="MFC0534206.1"/>
    </source>
</evidence>
<feature type="compositionally biased region" description="Low complexity" evidence="5">
    <location>
        <begin position="20"/>
        <end position="35"/>
    </location>
</feature>
<dbReference type="SUPFAM" id="SSF53850">
    <property type="entry name" value="Periplasmic binding protein-like II"/>
    <property type="match status" value="1"/>
</dbReference>
<dbReference type="InterPro" id="IPR039424">
    <property type="entry name" value="SBP_5"/>
</dbReference>
<dbReference type="PROSITE" id="PS51257">
    <property type="entry name" value="PROKAR_LIPOPROTEIN"/>
    <property type="match status" value="1"/>
</dbReference>
<evidence type="ECO:0000256" key="5">
    <source>
        <dbReference type="SAM" id="MobiDB-lite"/>
    </source>
</evidence>
<protein>
    <submittedName>
        <fullName evidence="7">ABC transporter substrate-binding protein</fullName>
    </submittedName>
</protein>
<gene>
    <name evidence="7" type="ORF">ACFFIA_42130</name>
</gene>
<evidence type="ECO:0000256" key="3">
    <source>
        <dbReference type="ARBA" id="ARBA00022448"/>
    </source>
</evidence>
<dbReference type="EMBL" id="JBHLUH010000105">
    <property type="protein sequence ID" value="MFC0534206.1"/>
    <property type="molecule type" value="Genomic_DNA"/>
</dbReference>
<keyword evidence="3" id="KW-0813">Transport</keyword>
<dbReference type="Gene3D" id="3.10.105.10">
    <property type="entry name" value="Dipeptide-binding Protein, Domain 3"/>
    <property type="match status" value="1"/>
</dbReference>
<name>A0ABV6MHK5_9ACTN</name>
<proteinExistence type="inferred from homology"/>
<evidence type="ECO:0000313" key="8">
    <source>
        <dbReference type="Proteomes" id="UP001589867"/>
    </source>
</evidence>
<dbReference type="PANTHER" id="PTHR30290:SF10">
    <property type="entry name" value="PERIPLASMIC OLIGOPEPTIDE-BINDING PROTEIN-RELATED"/>
    <property type="match status" value="1"/>
</dbReference>
<comment type="caution">
    <text evidence="7">The sequence shown here is derived from an EMBL/GenBank/DDBJ whole genome shotgun (WGS) entry which is preliminary data.</text>
</comment>
<evidence type="ECO:0000256" key="1">
    <source>
        <dbReference type="ARBA" id="ARBA00004196"/>
    </source>
</evidence>
<comment type="similarity">
    <text evidence="2">Belongs to the bacterial solute-binding protein 5 family.</text>
</comment>
<evidence type="ECO:0000256" key="4">
    <source>
        <dbReference type="ARBA" id="ARBA00022729"/>
    </source>
</evidence>
<dbReference type="PIRSF" id="PIRSF002741">
    <property type="entry name" value="MppA"/>
    <property type="match status" value="1"/>
</dbReference>
<keyword evidence="4" id="KW-0732">Signal</keyword>
<feature type="domain" description="Solute-binding protein family 5" evidence="6">
    <location>
        <begin position="74"/>
        <end position="410"/>
    </location>
</feature>
<evidence type="ECO:0000256" key="2">
    <source>
        <dbReference type="ARBA" id="ARBA00005695"/>
    </source>
</evidence>